<evidence type="ECO:0000256" key="1">
    <source>
        <dbReference type="SAM" id="MobiDB-lite"/>
    </source>
</evidence>
<protein>
    <submittedName>
        <fullName evidence="2">Uncharacterized protein</fullName>
    </submittedName>
</protein>
<feature type="region of interest" description="Disordered" evidence="1">
    <location>
        <begin position="163"/>
        <end position="184"/>
    </location>
</feature>
<evidence type="ECO:0000313" key="3">
    <source>
        <dbReference type="Proteomes" id="UP000245956"/>
    </source>
</evidence>
<organism evidence="2 3">
    <name type="scientific">Purpureocillium lilacinum</name>
    <name type="common">Paecilomyces lilacinus</name>
    <dbReference type="NCBI Taxonomy" id="33203"/>
    <lineage>
        <taxon>Eukaryota</taxon>
        <taxon>Fungi</taxon>
        <taxon>Dikarya</taxon>
        <taxon>Ascomycota</taxon>
        <taxon>Pezizomycotina</taxon>
        <taxon>Sordariomycetes</taxon>
        <taxon>Hypocreomycetidae</taxon>
        <taxon>Hypocreales</taxon>
        <taxon>Ophiocordycipitaceae</taxon>
        <taxon>Purpureocillium</taxon>
    </lineage>
</organism>
<accession>A0A2U3E3Q8</accession>
<evidence type="ECO:0000313" key="2">
    <source>
        <dbReference type="EMBL" id="PWI69116.1"/>
    </source>
</evidence>
<dbReference type="Proteomes" id="UP000245956">
    <property type="component" value="Unassembled WGS sequence"/>
</dbReference>
<feature type="region of interest" description="Disordered" evidence="1">
    <location>
        <begin position="79"/>
        <end position="105"/>
    </location>
</feature>
<comment type="caution">
    <text evidence="2">The sequence shown here is derived from an EMBL/GenBank/DDBJ whole genome shotgun (WGS) entry which is preliminary data.</text>
</comment>
<name>A0A2U3E3Q8_PURLI</name>
<dbReference type="EMBL" id="LCWV01000013">
    <property type="protein sequence ID" value="PWI69116.1"/>
    <property type="molecule type" value="Genomic_DNA"/>
</dbReference>
<sequence length="233" mass="24294">MRGMWTPSPSRQVTLPHASVLPGERAAAASAPIEENYTAATAPLASKAACRPGDWDWGEGPEEAASGFPLAGAAPVLAGGLSRAPPRASTARPGQRYSPPVPPLGPPDWGAVSNLYGAPWRCPSTRPVGKVCWLIRSSSPSSTATLKVHAWQGTPVLSAVSDARRSPVSETAGSSHHQRPSAHVPRLSVPAVVKGVVIPDSLMLGTAVYCKLACVCPPPETTIDYIRPCRCIS</sequence>
<dbReference type="AlphaFoldDB" id="A0A2U3E3Q8"/>
<gene>
    <name evidence="2" type="ORF">PCL_01501</name>
</gene>
<reference evidence="2 3" key="1">
    <citation type="journal article" date="2016" name="Front. Microbiol.">
        <title>Genome and transcriptome sequences reveal the specific parasitism of the nematophagous Purpureocillium lilacinum 36-1.</title>
        <authorList>
            <person name="Xie J."/>
            <person name="Li S."/>
            <person name="Mo C."/>
            <person name="Xiao X."/>
            <person name="Peng D."/>
            <person name="Wang G."/>
            <person name="Xiao Y."/>
        </authorList>
    </citation>
    <scope>NUCLEOTIDE SEQUENCE [LARGE SCALE GENOMIC DNA]</scope>
    <source>
        <strain evidence="2 3">36-1</strain>
    </source>
</reference>
<proteinExistence type="predicted"/>